<comment type="caution">
    <text evidence="2">The sequence shown here is derived from an EMBL/GenBank/DDBJ whole genome shotgun (WGS) entry which is preliminary data.</text>
</comment>
<proteinExistence type="predicted"/>
<evidence type="ECO:0000313" key="2">
    <source>
        <dbReference type="EMBL" id="KAJ8378094.1"/>
    </source>
</evidence>
<evidence type="ECO:0000313" key="3">
    <source>
        <dbReference type="Proteomes" id="UP001221898"/>
    </source>
</evidence>
<evidence type="ECO:0000256" key="1">
    <source>
        <dbReference type="SAM" id="MobiDB-lite"/>
    </source>
</evidence>
<feature type="region of interest" description="Disordered" evidence="1">
    <location>
        <begin position="47"/>
        <end position="84"/>
    </location>
</feature>
<sequence length="139" mass="15600">MLLRSTAVPLGILQIERSKPRYGGYGSLLYLFGFSLGRVVSVRPRSRSCAAPDPTEEMQANGASNSGIDLVRPEPCVPRKPRSLAQIRSQQVARGYFNERWARDSFTAVLANTHSKISKARGPSHDTSYRHQRTWRIQT</sequence>
<organism evidence="2 3">
    <name type="scientific">Aldrovandia affinis</name>
    <dbReference type="NCBI Taxonomy" id="143900"/>
    <lineage>
        <taxon>Eukaryota</taxon>
        <taxon>Metazoa</taxon>
        <taxon>Chordata</taxon>
        <taxon>Craniata</taxon>
        <taxon>Vertebrata</taxon>
        <taxon>Euteleostomi</taxon>
        <taxon>Actinopterygii</taxon>
        <taxon>Neopterygii</taxon>
        <taxon>Teleostei</taxon>
        <taxon>Notacanthiformes</taxon>
        <taxon>Halosauridae</taxon>
        <taxon>Aldrovandia</taxon>
    </lineage>
</organism>
<dbReference type="AlphaFoldDB" id="A0AAD7W2U0"/>
<feature type="region of interest" description="Disordered" evidence="1">
    <location>
        <begin position="117"/>
        <end position="139"/>
    </location>
</feature>
<name>A0AAD7W2U0_9TELE</name>
<keyword evidence="3" id="KW-1185">Reference proteome</keyword>
<reference evidence="2" key="1">
    <citation type="journal article" date="2023" name="Science">
        <title>Genome structures resolve the early diversification of teleost fishes.</title>
        <authorList>
            <person name="Parey E."/>
            <person name="Louis A."/>
            <person name="Montfort J."/>
            <person name="Bouchez O."/>
            <person name="Roques C."/>
            <person name="Iampietro C."/>
            <person name="Lluch J."/>
            <person name="Castinel A."/>
            <person name="Donnadieu C."/>
            <person name="Desvignes T."/>
            <person name="Floi Bucao C."/>
            <person name="Jouanno E."/>
            <person name="Wen M."/>
            <person name="Mejri S."/>
            <person name="Dirks R."/>
            <person name="Jansen H."/>
            <person name="Henkel C."/>
            <person name="Chen W.J."/>
            <person name="Zahm M."/>
            <person name="Cabau C."/>
            <person name="Klopp C."/>
            <person name="Thompson A.W."/>
            <person name="Robinson-Rechavi M."/>
            <person name="Braasch I."/>
            <person name="Lecointre G."/>
            <person name="Bobe J."/>
            <person name="Postlethwait J.H."/>
            <person name="Berthelot C."/>
            <person name="Roest Crollius H."/>
            <person name="Guiguen Y."/>
        </authorList>
    </citation>
    <scope>NUCLEOTIDE SEQUENCE</scope>
    <source>
        <strain evidence="2">NC1722</strain>
    </source>
</reference>
<feature type="compositionally biased region" description="Basic residues" evidence="1">
    <location>
        <begin position="130"/>
        <end position="139"/>
    </location>
</feature>
<dbReference type="EMBL" id="JAINUG010000331">
    <property type="protein sequence ID" value="KAJ8378094.1"/>
    <property type="molecule type" value="Genomic_DNA"/>
</dbReference>
<protein>
    <submittedName>
        <fullName evidence="2">Uncharacterized protein</fullName>
    </submittedName>
</protein>
<gene>
    <name evidence="2" type="ORF">AAFF_G00248080</name>
</gene>
<accession>A0AAD7W2U0</accession>
<dbReference type="Proteomes" id="UP001221898">
    <property type="component" value="Unassembled WGS sequence"/>
</dbReference>